<evidence type="ECO:0000256" key="1">
    <source>
        <dbReference type="ARBA" id="ARBA00023002"/>
    </source>
</evidence>
<comment type="caution">
    <text evidence="3">The sequence shown here is derived from an EMBL/GenBank/DDBJ whole genome shotgun (WGS) entry which is preliminary data.</text>
</comment>
<keyword evidence="4" id="KW-1185">Reference proteome</keyword>
<dbReference type="PANTHER" id="PTHR47307:SF1">
    <property type="entry name" value="GLUTATHIONE-REGULATED POTASSIUM-EFFLUX SYSTEM ANCILLARY PROTEIN KEFG"/>
    <property type="match status" value="1"/>
</dbReference>
<accession>A0A0R1ZVD9</accession>
<dbReference type="Gene3D" id="3.40.50.360">
    <property type="match status" value="1"/>
</dbReference>
<dbReference type="PANTHER" id="PTHR47307">
    <property type="entry name" value="GLUTATHIONE-REGULATED POTASSIUM-EFFLUX SYSTEM ANCILLARY PROTEIN KEFG"/>
    <property type="match status" value="1"/>
</dbReference>
<keyword evidence="1" id="KW-0560">Oxidoreductase</keyword>
<evidence type="ECO:0000313" key="3">
    <source>
        <dbReference type="EMBL" id="KRM54979.1"/>
    </source>
</evidence>
<dbReference type="InterPro" id="IPR029039">
    <property type="entry name" value="Flavoprotein-like_sf"/>
</dbReference>
<dbReference type="GO" id="GO:0010181">
    <property type="term" value="F:FMN binding"/>
    <property type="evidence" value="ECO:0007669"/>
    <property type="project" value="TreeGrafter"/>
</dbReference>
<dbReference type="GO" id="GO:0003955">
    <property type="term" value="F:NAD(P)H dehydrogenase (quinone) activity"/>
    <property type="evidence" value="ECO:0007669"/>
    <property type="project" value="TreeGrafter"/>
</dbReference>
<dbReference type="InterPro" id="IPR046980">
    <property type="entry name" value="KefG/KefF"/>
</dbReference>
<proteinExistence type="predicted"/>
<evidence type="ECO:0000313" key="4">
    <source>
        <dbReference type="Proteomes" id="UP000051679"/>
    </source>
</evidence>
<dbReference type="PATRIC" id="fig|1291052.5.peg.1724"/>
<protein>
    <submittedName>
        <fullName evidence="3">NAD(P)H oxidoreductase</fullName>
    </submittedName>
</protein>
<evidence type="ECO:0000259" key="2">
    <source>
        <dbReference type="Pfam" id="PF02525"/>
    </source>
</evidence>
<dbReference type="RefSeq" id="WP_054677992.1">
    <property type="nucleotide sequence ID" value="NZ_AYYO01000037.1"/>
</dbReference>
<organism evidence="3 4">
    <name type="scientific">Lacticaseibacillus sharpeae JCM 1186 = DSM 20505</name>
    <dbReference type="NCBI Taxonomy" id="1291052"/>
    <lineage>
        <taxon>Bacteria</taxon>
        <taxon>Bacillati</taxon>
        <taxon>Bacillota</taxon>
        <taxon>Bacilli</taxon>
        <taxon>Lactobacillales</taxon>
        <taxon>Lactobacillaceae</taxon>
        <taxon>Lacticaseibacillus</taxon>
    </lineage>
</organism>
<dbReference type="Pfam" id="PF02525">
    <property type="entry name" value="Flavodoxin_2"/>
    <property type="match status" value="1"/>
</dbReference>
<dbReference type="STRING" id="1291052.FC18_GL001685"/>
<gene>
    <name evidence="3" type="ORF">FC18_GL001685</name>
</gene>
<dbReference type="EMBL" id="AYYO01000037">
    <property type="protein sequence ID" value="KRM54979.1"/>
    <property type="molecule type" value="Genomic_DNA"/>
</dbReference>
<reference evidence="3 4" key="1">
    <citation type="journal article" date="2015" name="Genome Announc.">
        <title>Expanding the biotechnology potential of lactobacilli through comparative genomics of 213 strains and associated genera.</title>
        <authorList>
            <person name="Sun Z."/>
            <person name="Harris H.M."/>
            <person name="McCann A."/>
            <person name="Guo C."/>
            <person name="Argimon S."/>
            <person name="Zhang W."/>
            <person name="Yang X."/>
            <person name="Jeffery I.B."/>
            <person name="Cooney J.C."/>
            <person name="Kagawa T.F."/>
            <person name="Liu W."/>
            <person name="Song Y."/>
            <person name="Salvetti E."/>
            <person name="Wrobel A."/>
            <person name="Rasinkangas P."/>
            <person name="Parkhill J."/>
            <person name="Rea M.C."/>
            <person name="O'Sullivan O."/>
            <person name="Ritari J."/>
            <person name="Douillard F.P."/>
            <person name="Paul Ross R."/>
            <person name="Yang R."/>
            <person name="Briner A.E."/>
            <person name="Felis G.E."/>
            <person name="de Vos W.M."/>
            <person name="Barrangou R."/>
            <person name="Klaenhammer T.R."/>
            <person name="Caufield P.W."/>
            <person name="Cui Y."/>
            <person name="Zhang H."/>
            <person name="O'Toole P.W."/>
        </authorList>
    </citation>
    <scope>NUCLEOTIDE SEQUENCE [LARGE SCALE GENOMIC DNA]</scope>
    <source>
        <strain evidence="3 4">DSM 20505</strain>
    </source>
</reference>
<dbReference type="SUPFAM" id="SSF52218">
    <property type="entry name" value="Flavoproteins"/>
    <property type="match status" value="1"/>
</dbReference>
<sequence>MHTLIVVAHQNLAGSNTQSFLKETAALVPDATWLELGEQPLTAAEIATAQAQVRAADRIVLQFPLYWYSAPAKMWAWLEQVWVRGVVYDDDGGLLTGKTLGLVVNFGHPLRDYRLGGREGVTVDALLAPFAALARKTGLQMLPPLLIAEFARMTEQEHADLFVHYQQYLSLPRPDSQRQQAEWFAQQLSARGADLMADTLTDLQDESTQLHQTVRELRAGEVE</sequence>
<dbReference type="InterPro" id="IPR003680">
    <property type="entry name" value="Flavodoxin_fold"/>
</dbReference>
<name>A0A0R1ZVD9_9LACO</name>
<dbReference type="GO" id="GO:0009055">
    <property type="term" value="F:electron transfer activity"/>
    <property type="evidence" value="ECO:0007669"/>
    <property type="project" value="TreeGrafter"/>
</dbReference>
<dbReference type="Proteomes" id="UP000051679">
    <property type="component" value="Unassembled WGS sequence"/>
</dbReference>
<dbReference type="AlphaFoldDB" id="A0A0R1ZVD9"/>
<feature type="domain" description="Flavodoxin-like fold" evidence="2">
    <location>
        <begin position="1"/>
        <end position="160"/>
    </location>
</feature>
<dbReference type="OrthoDB" id="9798454at2"/>